<evidence type="ECO:0000313" key="16">
    <source>
        <dbReference type="EMBL" id="KAJ3172762.1"/>
    </source>
</evidence>
<feature type="domain" description="Helicase ATP-binding" evidence="14">
    <location>
        <begin position="41"/>
        <end position="254"/>
    </location>
</feature>
<comment type="caution">
    <text evidence="16">The sequence shown here is derived from an EMBL/GenBank/DDBJ whole genome shotgun (WGS) entry which is preliminary data.</text>
</comment>
<comment type="subcellular location">
    <subcellularLocation>
        <location evidence="1">Nucleus</location>
        <location evidence="1">Nucleolus</location>
    </subcellularLocation>
</comment>
<keyword evidence="9" id="KW-0175">Coiled coil</keyword>
<dbReference type="InterPro" id="IPR001650">
    <property type="entry name" value="Helicase_C-like"/>
</dbReference>
<protein>
    <recommendedName>
        <fullName evidence="12">ATP-dependent RNA helicase</fullName>
        <ecNumber evidence="12">3.6.4.13</ecNumber>
    </recommendedName>
</protein>
<keyword evidence="17" id="KW-1185">Reference proteome</keyword>
<keyword evidence="7 11" id="KW-0067">ATP-binding</keyword>
<evidence type="ECO:0000256" key="8">
    <source>
        <dbReference type="ARBA" id="ARBA00022884"/>
    </source>
</evidence>
<dbReference type="Proteomes" id="UP001212152">
    <property type="component" value="Unassembled WGS sequence"/>
</dbReference>
<dbReference type="Gene3D" id="3.40.50.300">
    <property type="entry name" value="P-loop containing nucleotide triphosphate hydrolases"/>
    <property type="match status" value="2"/>
</dbReference>
<dbReference type="CDD" id="cd17960">
    <property type="entry name" value="DEADc_DDX55"/>
    <property type="match status" value="1"/>
</dbReference>
<evidence type="ECO:0000256" key="1">
    <source>
        <dbReference type="ARBA" id="ARBA00004604"/>
    </source>
</evidence>
<dbReference type="GO" id="GO:0005730">
    <property type="term" value="C:nucleolus"/>
    <property type="evidence" value="ECO:0007669"/>
    <property type="project" value="UniProtKB-SubCell"/>
</dbReference>
<evidence type="ECO:0000256" key="7">
    <source>
        <dbReference type="ARBA" id="ARBA00022840"/>
    </source>
</evidence>
<dbReference type="AlphaFoldDB" id="A0AAD5TF51"/>
<dbReference type="InterPro" id="IPR000629">
    <property type="entry name" value="RNA-helicase_DEAD-box_CS"/>
</dbReference>
<dbReference type="PROSITE" id="PS51194">
    <property type="entry name" value="HELICASE_CTER"/>
    <property type="match status" value="1"/>
</dbReference>
<dbReference type="GO" id="GO:0003723">
    <property type="term" value="F:RNA binding"/>
    <property type="evidence" value="ECO:0007669"/>
    <property type="project" value="UniProtKB-UniRule"/>
</dbReference>
<evidence type="ECO:0000259" key="15">
    <source>
        <dbReference type="PROSITE" id="PS51194"/>
    </source>
</evidence>
<evidence type="ECO:0000256" key="13">
    <source>
        <dbReference type="SAM" id="MobiDB-lite"/>
    </source>
</evidence>
<dbReference type="GO" id="GO:0006364">
    <property type="term" value="P:rRNA processing"/>
    <property type="evidence" value="ECO:0007669"/>
    <property type="project" value="UniProtKB-KW"/>
</dbReference>
<dbReference type="EC" id="3.6.4.13" evidence="12"/>
<dbReference type="SMART" id="SM01178">
    <property type="entry name" value="DUF4217"/>
    <property type="match status" value="1"/>
</dbReference>
<name>A0AAD5TF51_9FUNG</name>
<dbReference type="GO" id="GO:0003724">
    <property type="term" value="F:RNA helicase activity"/>
    <property type="evidence" value="ECO:0007669"/>
    <property type="project" value="UniProtKB-EC"/>
</dbReference>
<evidence type="ECO:0000256" key="11">
    <source>
        <dbReference type="RuleBase" id="RU000492"/>
    </source>
</evidence>
<evidence type="ECO:0000256" key="4">
    <source>
        <dbReference type="ARBA" id="ARBA00022741"/>
    </source>
</evidence>
<dbReference type="SUPFAM" id="SSF52540">
    <property type="entry name" value="P-loop containing nucleoside triphosphate hydrolases"/>
    <property type="match status" value="1"/>
</dbReference>
<dbReference type="PROSITE" id="PS00039">
    <property type="entry name" value="DEAD_ATP_HELICASE"/>
    <property type="match status" value="1"/>
</dbReference>
<dbReference type="Pfam" id="PF23681">
    <property type="entry name" value="CTT_SPB4"/>
    <property type="match status" value="1"/>
</dbReference>
<dbReference type="InterPro" id="IPR014001">
    <property type="entry name" value="Helicase_ATP-bd"/>
</dbReference>
<dbReference type="EMBL" id="JADGJQ010000077">
    <property type="protein sequence ID" value="KAJ3172762.1"/>
    <property type="molecule type" value="Genomic_DNA"/>
</dbReference>
<organism evidence="16 17">
    <name type="scientific">Geranomyces variabilis</name>
    <dbReference type="NCBI Taxonomy" id="109894"/>
    <lineage>
        <taxon>Eukaryota</taxon>
        <taxon>Fungi</taxon>
        <taxon>Fungi incertae sedis</taxon>
        <taxon>Chytridiomycota</taxon>
        <taxon>Chytridiomycota incertae sedis</taxon>
        <taxon>Chytridiomycetes</taxon>
        <taxon>Spizellomycetales</taxon>
        <taxon>Powellomycetaceae</taxon>
        <taxon>Geranomyces</taxon>
    </lineage>
</organism>
<dbReference type="InterPro" id="IPR025313">
    <property type="entry name" value="SPB4-like_CTE"/>
</dbReference>
<comment type="similarity">
    <text evidence="10">Belongs to the DEAD box helicase family. DDX55/SPB4 subfamily.</text>
</comment>
<comment type="domain">
    <text evidence="12">The Q motif is unique to and characteristic of the DEAD box family of RNA helicases and controls ATP binding and hydrolysis.</text>
</comment>
<keyword evidence="6 11" id="KW-0347">Helicase</keyword>
<dbReference type="SMART" id="SM00487">
    <property type="entry name" value="DEXDc"/>
    <property type="match status" value="1"/>
</dbReference>
<evidence type="ECO:0000256" key="6">
    <source>
        <dbReference type="ARBA" id="ARBA00022806"/>
    </source>
</evidence>
<evidence type="ECO:0000256" key="3">
    <source>
        <dbReference type="ARBA" id="ARBA00022552"/>
    </source>
</evidence>
<keyword evidence="8 12" id="KW-0694">RNA-binding</keyword>
<sequence length="657" mass="72766">MQDIANAGSWASLSPPLSSPILDALATLSFSQTTPVQASTVPLFMKNKDVVVEAVTGSGKTLAFVIPILEMLLRRHREGHGLLKHQIGAVIISPTRELARQIYDVTTTFLDAINSASAAEVGADGVEQTTAEAGEDGAEPKERTIPQLKHMLFIGGTDLVADVQQFQREGAQVVIGTPGRINDLLSRSALFNTKELEVLVLDEADRLLDMGFEQTLTAIIQRLPKQRRTGLFSATMSDALTQLVRAGLRNPVRVRVKVESLTNAEEQRTPSSLEIGYLICTPAQKMVQLIALLRSEPEKKFILYFSTCACVDYFFKILSALSQLRGFAFHSLHGKMDAKRREAVYKKFTTSAGSSVLVCTDVAARGLDIPDVDYVVQYDPPQDPKAFAHRCGRTARLGREGKAVVFLTQAEDTYVEFLRIRKVPMVELPLRDTQAAGVTEEQLLEAMRGCNTSDRDVYEKSTKAFVSWVRSYGEHQASSIFRFKDVDVGAVAMAFGLLQLPKMPELKAKKDITFVPANVAVDAIQYKDKARERQRVAKVEKEAAARAKGIVAKPRKPNMKDRDTSWSQHKELKERRLERREKRETKRTAIAKAKVAGTFVPKAISSGADTDAVTSPPAKRARPEPIEDDGDDWREEKAEKSKSKKAKKGSQFEIDFS</sequence>
<proteinExistence type="inferred from homology"/>
<feature type="region of interest" description="Disordered" evidence="13">
    <location>
        <begin position="548"/>
        <end position="657"/>
    </location>
</feature>
<keyword evidence="5 11" id="KW-0378">Hydrolase</keyword>
<dbReference type="Pfam" id="PF00271">
    <property type="entry name" value="Helicase_C"/>
    <property type="match status" value="1"/>
</dbReference>
<evidence type="ECO:0000256" key="10">
    <source>
        <dbReference type="ARBA" id="ARBA00038002"/>
    </source>
</evidence>
<dbReference type="Pfam" id="PF00270">
    <property type="entry name" value="DEAD"/>
    <property type="match status" value="1"/>
</dbReference>
<evidence type="ECO:0000256" key="9">
    <source>
        <dbReference type="ARBA" id="ARBA00023054"/>
    </source>
</evidence>
<comment type="catalytic activity">
    <reaction evidence="12">
        <text>ATP + H2O = ADP + phosphate + H(+)</text>
        <dbReference type="Rhea" id="RHEA:13065"/>
        <dbReference type="ChEBI" id="CHEBI:15377"/>
        <dbReference type="ChEBI" id="CHEBI:15378"/>
        <dbReference type="ChEBI" id="CHEBI:30616"/>
        <dbReference type="ChEBI" id="CHEBI:43474"/>
        <dbReference type="ChEBI" id="CHEBI:456216"/>
        <dbReference type="EC" id="3.6.4.13"/>
    </reaction>
</comment>
<feature type="domain" description="Helicase C-terminal" evidence="15">
    <location>
        <begin position="285"/>
        <end position="444"/>
    </location>
</feature>
<gene>
    <name evidence="16" type="primary">DDX55</name>
    <name evidence="16" type="ORF">HDU87_007850</name>
</gene>
<dbReference type="InterPro" id="IPR027417">
    <property type="entry name" value="P-loop_NTPase"/>
</dbReference>
<dbReference type="GO" id="GO:0016787">
    <property type="term" value="F:hydrolase activity"/>
    <property type="evidence" value="ECO:0007669"/>
    <property type="project" value="UniProtKB-KW"/>
</dbReference>
<dbReference type="InterPro" id="IPR011545">
    <property type="entry name" value="DEAD/DEAH_box_helicase_dom"/>
</dbReference>
<evidence type="ECO:0000256" key="12">
    <source>
        <dbReference type="RuleBase" id="RU365068"/>
    </source>
</evidence>
<accession>A0AAD5TF51</accession>
<keyword evidence="2" id="KW-0690">Ribosome biogenesis</keyword>
<evidence type="ECO:0000259" key="14">
    <source>
        <dbReference type="PROSITE" id="PS51192"/>
    </source>
</evidence>
<feature type="compositionally biased region" description="Basic and acidic residues" evidence="13">
    <location>
        <begin position="558"/>
        <end position="587"/>
    </location>
</feature>
<dbReference type="Pfam" id="PF13959">
    <property type="entry name" value="CTE_SPB4"/>
    <property type="match status" value="1"/>
</dbReference>
<keyword evidence="3" id="KW-0698">rRNA processing</keyword>
<evidence type="ECO:0000256" key="5">
    <source>
        <dbReference type="ARBA" id="ARBA00022801"/>
    </source>
</evidence>
<dbReference type="PANTHER" id="PTHR24031">
    <property type="entry name" value="RNA HELICASE"/>
    <property type="match status" value="1"/>
</dbReference>
<dbReference type="InterPro" id="IPR056330">
    <property type="entry name" value="CTT_SPB4"/>
</dbReference>
<dbReference type="PROSITE" id="PS51192">
    <property type="entry name" value="HELICASE_ATP_BIND_1"/>
    <property type="match status" value="1"/>
</dbReference>
<dbReference type="GO" id="GO:0005524">
    <property type="term" value="F:ATP binding"/>
    <property type="evidence" value="ECO:0007669"/>
    <property type="project" value="UniProtKB-UniRule"/>
</dbReference>
<evidence type="ECO:0000313" key="17">
    <source>
        <dbReference type="Proteomes" id="UP001212152"/>
    </source>
</evidence>
<keyword evidence="4 11" id="KW-0547">Nucleotide-binding</keyword>
<dbReference type="CDD" id="cd18787">
    <property type="entry name" value="SF2_C_DEAD"/>
    <property type="match status" value="1"/>
</dbReference>
<dbReference type="SMART" id="SM00490">
    <property type="entry name" value="HELICc"/>
    <property type="match status" value="1"/>
</dbReference>
<comment type="function">
    <text evidence="12">RNA helicase.</text>
</comment>
<reference evidence="16" key="1">
    <citation type="submission" date="2020-05" db="EMBL/GenBank/DDBJ databases">
        <title>Phylogenomic resolution of chytrid fungi.</title>
        <authorList>
            <person name="Stajich J.E."/>
            <person name="Amses K."/>
            <person name="Simmons R."/>
            <person name="Seto K."/>
            <person name="Myers J."/>
            <person name="Bonds A."/>
            <person name="Quandt C.A."/>
            <person name="Barry K."/>
            <person name="Liu P."/>
            <person name="Grigoriev I."/>
            <person name="Longcore J.E."/>
            <person name="James T.Y."/>
        </authorList>
    </citation>
    <scope>NUCLEOTIDE SEQUENCE</scope>
    <source>
        <strain evidence="16">JEL0379</strain>
    </source>
</reference>
<evidence type="ECO:0000256" key="2">
    <source>
        <dbReference type="ARBA" id="ARBA00022517"/>
    </source>
</evidence>